<evidence type="ECO:0000313" key="3">
    <source>
        <dbReference type="Proteomes" id="UP000299102"/>
    </source>
</evidence>
<organism evidence="2 3">
    <name type="scientific">Eumeta variegata</name>
    <name type="common">Bagworm moth</name>
    <name type="synonym">Eumeta japonica</name>
    <dbReference type="NCBI Taxonomy" id="151549"/>
    <lineage>
        <taxon>Eukaryota</taxon>
        <taxon>Metazoa</taxon>
        <taxon>Ecdysozoa</taxon>
        <taxon>Arthropoda</taxon>
        <taxon>Hexapoda</taxon>
        <taxon>Insecta</taxon>
        <taxon>Pterygota</taxon>
        <taxon>Neoptera</taxon>
        <taxon>Endopterygota</taxon>
        <taxon>Lepidoptera</taxon>
        <taxon>Glossata</taxon>
        <taxon>Ditrysia</taxon>
        <taxon>Tineoidea</taxon>
        <taxon>Psychidae</taxon>
        <taxon>Oiketicinae</taxon>
        <taxon>Eumeta</taxon>
    </lineage>
</organism>
<proteinExistence type="predicted"/>
<evidence type="ECO:0000313" key="2">
    <source>
        <dbReference type="EMBL" id="GBP76844.1"/>
    </source>
</evidence>
<dbReference type="Proteomes" id="UP000299102">
    <property type="component" value="Unassembled WGS sequence"/>
</dbReference>
<reference evidence="2 3" key="1">
    <citation type="journal article" date="2019" name="Commun. Biol.">
        <title>The bagworm genome reveals a unique fibroin gene that provides high tensile strength.</title>
        <authorList>
            <person name="Kono N."/>
            <person name="Nakamura H."/>
            <person name="Ohtoshi R."/>
            <person name="Tomita M."/>
            <person name="Numata K."/>
            <person name="Arakawa K."/>
        </authorList>
    </citation>
    <scope>NUCLEOTIDE SEQUENCE [LARGE SCALE GENOMIC DNA]</scope>
</reference>
<sequence length="267" mass="29556">MGRDHLAQIAAICPRPASRKTARLLCDYTAALGHAHAPEPKSSNVNCFDNVSAIQFIPWLNLLLFTLRFKCTYYLSSNTAALRTDTAPEFDTIFLSYVKKKGFQMSLSSSSRTGILAAVIIGGSVSREAIIPRTMSVDAISVLFETGGSISEEKRKEPKVSIDRKTAPTRAQKEEVEPHLISPRPWLCRLLELLSCLTGQLRDHYVKYSKFIPLTSTTLKVYKAKGEGILGLYLDKFEAWLTAALEDAATSGQVAHDEEQTERDGKT</sequence>
<comment type="caution">
    <text evidence="2">The sequence shown here is derived from an EMBL/GenBank/DDBJ whole genome shotgun (WGS) entry which is preliminary data.</text>
</comment>
<feature type="region of interest" description="Disordered" evidence="1">
    <location>
        <begin position="154"/>
        <end position="176"/>
    </location>
</feature>
<gene>
    <name evidence="2" type="ORF">EVAR_49133_1</name>
</gene>
<keyword evidence="3" id="KW-1185">Reference proteome</keyword>
<name>A0A4C1YPN4_EUMVA</name>
<evidence type="ECO:0000256" key="1">
    <source>
        <dbReference type="SAM" id="MobiDB-lite"/>
    </source>
</evidence>
<dbReference type="EMBL" id="BGZK01001306">
    <property type="protein sequence ID" value="GBP76844.1"/>
    <property type="molecule type" value="Genomic_DNA"/>
</dbReference>
<dbReference type="AlphaFoldDB" id="A0A4C1YPN4"/>
<accession>A0A4C1YPN4</accession>
<protein>
    <submittedName>
        <fullName evidence="2">Uncharacterized protein</fullName>
    </submittedName>
</protein>